<dbReference type="GO" id="GO:0003700">
    <property type="term" value="F:DNA-binding transcription factor activity"/>
    <property type="evidence" value="ECO:0007669"/>
    <property type="project" value="TreeGrafter"/>
</dbReference>
<dbReference type="Gene3D" id="1.10.357.10">
    <property type="entry name" value="Tetracycline Repressor, domain 2"/>
    <property type="match status" value="1"/>
</dbReference>
<proteinExistence type="predicted"/>
<evidence type="ECO:0000256" key="3">
    <source>
        <dbReference type="SAM" id="MobiDB-lite"/>
    </source>
</evidence>
<accession>A0A7W6BYR9</accession>
<evidence type="ECO:0000259" key="4">
    <source>
        <dbReference type="PROSITE" id="PS50977"/>
    </source>
</evidence>
<dbReference type="GO" id="GO:0000976">
    <property type="term" value="F:transcription cis-regulatory region binding"/>
    <property type="evidence" value="ECO:0007669"/>
    <property type="project" value="TreeGrafter"/>
</dbReference>
<name>A0A7W6BYR9_9SPHN</name>
<dbReference type="SUPFAM" id="SSF46689">
    <property type="entry name" value="Homeodomain-like"/>
    <property type="match status" value="1"/>
</dbReference>
<dbReference type="InterPro" id="IPR009057">
    <property type="entry name" value="Homeodomain-like_sf"/>
</dbReference>
<feature type="region of interest" description="Disordered" evidence="3">
    <location>
        <begin position="1"/>
        <end position="22"/>
    </location>
</feature>
<evidence type="ECO:0000313" key="6">
    <source>
        <dbReference type="Proteomes" id="UP000561459"/>
    </source>
</evidence>
<reference evidence="5 6" key="1">
    <citation type="submission" date="2020-08" db="EMBL/GenBank/DDBJ databases">
        <title>Genomic Encyclopedia of Type Strains, Phase IV (KMG-IV): sequencing the most valuable type-strain genomes for metagenomic binning, comparative biology and taxonomic classification.</title>
        <authorList>
            <person name="Goeker M."/>
        </authorList>
    </citation>
    <scope>NUCLEOTIDE SEQUENCE [LARGE SCALE GENOMIC DNA]</scope>
    <source>
        <strain evidence="5 6">DSM 27568</strain>
    </source>
</reference>
<dbReference type="PROSITE" id="PS50977">
    <property type="entry name" value="HTH_TETR_2"/>
    <property type="match status" value="1"/>
</dbReference>
<evidence type="ECO:0000256" key="1">
    <source>
        <dbReference type="ARBA" id="ARBA00023125"/>
    </source>
</evidence>
<dbReference type="InterPro" id="IPR050109">
    <property type="entry name" value="HTH-type_TetR-like_transc_reg"/>
</dbReference>
<dbReference type="PRINTS" id="PR00455">
    <property type="entry name" value="HTHTETR"/>
</dbReference>
<dbReference type="AlphaFoldDB" id="A0A7W6BYR9"/>
<dbReference type="InterPro" id="IPR001647">
    <property type="entry name" value="HTH_TetR"/>
</dbReference>
<gene>
    <name evidence="5" type="ORF">GGR39_002056</name>
</gene>
<dbReference type="PANTHER" id="PTHR30055:SF146">
    <property type="entry name" value="HTH-TYPE TRANSCRIPTIONAL DUAL REGULATOR CECR"/>
    <property type="match status" value="1"/>
</dbReference>
<dbReference type="EMBL" id="JACIDY010000004">
    <property type="protein sequence ID" value="MBB3940399.1"/>
    <property type="molecule type" value="Genomic_DNA"/>
</dbReference>
<protein>
    <submittedName>
        <fullName evidence="5">AcrR family transcriptional regulator</fullName>
    </submittedName>
</protein>
<dbReference type="Pfam" id="PF00440">
    <property type="entry name" value="TetR_N"/>
    <property type="match status" value="1"/>
</dbReference>
<dbReference type="PANTHER" id="PTHR30055">
    <property type="entry name" value="HTH-TYPE TRANSCRIPTIONAL REGULATOR RUTR"/>
    <property type="match status" value="1"/>
</dbReference>
<feature type="domain" description="HTH tetR-type" evidence="4">
    <location>
        <begin position="20"/>
        <end position="80"/>
    </location>
</feature>
<organism evidence="5 6">
    <name type="scientific">Novosphingobium fluoreni</name>
    <dbReference type="NCBI Taxonomy" id="1391222"/>
    <lineage>
        <taxon>Bacteria</taxon>
        <taxon>Pseudomonadati</taxon>
        <taxon>Pseudomonadota</taxon>
        <taxon>Alphaproteobacteria</taxon>
        <taxon>Sphingomonadales</taxon>
        <taxon>Sphingomonadaceae</taxon>
        <taxon>Novosphingobium</taxon>
    </lineage>
</organism>
<sequence length="207" mass="23536">MDLPRTPLSPHAEPQTAGGAGTRDRIRDAALALFLRDGFRATSVRQIATAAATTHTTLYKYFKSKEAIALSLLEEIAPTIRAFHARVPGIIKDRAGFDQWFDDYSAFWLQHYPIYHAFWEAALANRHLSDWVMERSRIVLSDTWAQSDRALILTDGQREKLLLWAMSLDNLLSLVRMTDAEGQNEIIRVNLREMLSASFDRIFQTAA</sequence>
<evidence type="ECO:0000313" key="5">
    <source>
        <dbReference type="EMBL" id="MBB3940399.1"/>
    </source>
</evidence>
<dbReference type="Proteomes" id="UP000561459">
    <property type="component" value="Unassembled WGS sequence"/>
</dbReference>
<comment type="caution">
    <text evidence="5">The sequence shown here is derived from an EMBL/GenBank/DDBJ whole genome shotgun (WGS) entry which is preliminary data.</text>
</comment>
<keyword evidence="1 2" id="KW-0238">DNA-binding</keyword>
<feature type="DNA-binding region" description="H-T-H motif" evidence="2">
    <location>
        <begin position="43"/>
        <end position="62"/>
    </location>
</feature>
<keyword evidence="6" id="KW-1185">Reference proteome</keyword>
<evidence type="ECO:0000256" key="2">
    <source>
        <dbReference type="PROSITE-ProRule" id="PRU00335"/>
    </source>
</evidence>
<dbReference type="RefSeq" id="WP_183617014.1">
    <property type="nucleotide sequence ID" value="NZ_JACIDY010000004.1"/>
</dbReference>